<dbReference type="PROSITE" id="PS50112">
    <property type="entry name" value="PAS"/>
    <property type="match status" value="1"/>
</dbReference>
<dbReference type="Gene3D" id="3.30.450.20">
    <property type="entry name" value="PAS domain"/>
    <property type="match status" value="1"/>
</dbReference>
<protein>
    <recommendedName>
        <fullName evidence="2">histidine kinase</fullName>
        <ecNumber evidence="2">2.7.13.3</ecNumber>
    </recommendedName>
</protein>
<dbReference type="Pfam" id="PF00989">
    <property type="entry name" value="PAS"/>
    <property type="match status" value="1"/>
</dbReference>
<gene>
    <name evidence="7" type="ORF">LEP1GSC056_1593</name>
</gene>
<dbReference type="EMBL" id="AHMS02000020">
    <property type="protein sequence ID" value="EMN18210.1"/>
    <property type="molecule type" value="Genomic_DNA"/>
</dbReference>
<dbReference type="AlphaFoldDB" id="A0ABC9SKS3"/>
<dbReference type="PANTHER" id="PTHR43304:SF1">
    <property type="entry name" value="PAC DOMAIN-CONTAINING PROTEIN"/>
    <property type="match status" value="1"/>
</dbReference>
<name>A0ABC9SKS3_LEPBO</name>
<feature type="domain" description="PAS" evidence="6">
    <location>
        <begin position="85"/>
        <end position="133"/>
    </location>
</feature>
<organism evidence="7 8">
    <name type="scientific">Leptospira borgpetersenii str. Brem 328</name>
    <dbReference type="NCBI Taxonomy" id="1049780"/>
    <lineage>
        <taxon>Bacteria</taxon>
        <taxon>Pseudomonadati</taxon>
        <taxon>Spirochaetota</taxon>
        <taxon>Spirochaetia</taxon>
        <taxon>Leptospirales</taxon>
        <taxon>Leptospiraceae</taxon>
        <taxon>Leptospira</taxon>
    </lineage>
</organism>
<comment type="catalytic activity">
    <reaction evidence="1">
        <text>ATP + protein L-histidine = ADP + protein N-phospho-L-histidine.</text>
        <dbReference type="EC" id="2.7.13.3"/>
    </reaction>
</comment>
<dbReference type="CDD" id="cd00130">
    <property type="entry name" value="PAS"/>
    <property type="match status" value="1"/>
</dbReference>
<evidence type="ECO:0000256" key="2">
    <source>
        <dbReference type="ARBA" id="ARBA00012438"/>
    </source>
</evidence>
<proteinExistence type="predicted"/>
<dbReference type="InterPro" id="IPR000014">
    <property type="entry name" value="PAS"/>
</dbReference>
<accession>A0ABC9SKS3</accession>
<keyword evidence="3" id="KW-0597">Phosphoprotein</keyword>
<dbReference type="SUPFAM" id="SSF55785">
    <property type="entry name" value="PYP-like sensor domain (PAS domain)"/>
    <property type="match status" value="1"/>
</dbReference>
<dbReference type="NCBIfam" id="TIGR00229">
    <property type="entry name" value="sensory_box"/>
    <property type="match status" value="1"/>
</dbReference>
<sequence length="198" mass="23179">MTELGIWFSPEVKENIFTIIRRDGFVDGIEAPFRTTKGTEFWGLFSAQQIEYKGKIAFLSITVPITDRIKEEREKQRLLDEVREKEEILDQIFRLNPSAITLSRIDGRYVDVNDLFLEHLGKTREEVLGKTPVELSLYYNLFDREKILQKLNEDGVVQNLEVKLQTYEKKIKTILFSSRYIESKGEKKILSIGHEFLS</sequence>
<evidence type="ECO:0000313" key="8">
    <source>
        <dbReference type="Proteomes" id="UP000012166"/>
    </source>
</evidence>
<dbReference type="InterPro" id="IPR052162">
    <property type="entry name" value="Sensor_kinase/Photoreceptor"/>
</dbReference>
<keyword evidence="5" id="KW-0418">Kinase</keyword>
<comment type="caution">
    <text evidence="7">The sequence shown here is derived from an EMBL/GenBank/DDBJ whole genome shotgun (WGS) entry which is preliminary data.</text>
</comment>
<evidence type="ECO:0000256" key="5">
    <source>
        <dbReference type="ARBA" id="ARBA00022777"/>
    </source>
</evidence>
<dbReference type="Proteomes" id="UP000012166">
    <property type="component" value="Unassembled WGS sequence"/>
</dbReference>
<evidence type="ECO:0000259" key="6">
    <source>
        <dbReference type="PROSITE" id="PS50112"/>
    </source>
</evidence>
<evidence type="ECO:0000256" key="3">
    <source>
        <dbReference type="ARBA" id="ARBA00022553"/>
    </source>
</evidence>
<dbReference type="SMART" id="SM00091">
    <property type="entry name" value="PAS"/>
    <property type="match status" value="1"/>
</dbReference>
<evidence type="ECO:0000256" key="4">
    <source>
        <dbReference type="ARBA" id="ARBA00022679"/>
    </source>
</evidence>
<dbReference type="EC" id="2.7.13.3" evidence="2"/>
<evidence type="ECO:0000256" key="1">
    <source>
        <dbReference type="ARBA" id="ARBA00000085"/>
    </source>
</evidence>
<keyword evidence="4" id="KW-0808">Transferase</keyword>
<reference evidence="7 8" key="1">
    <citation type="submission" date="2013-01" db="EMBL/GenBank/DDBJ databases">
        <authorList>
            <person name="Harkins D.M."/>
            <person name="Durkin A.S."/>
            <person name="Brinkac L.M."/>
            <person name="Haft D.H."/>
            <person name="Selengut J.D."/>
            <person name="Sanka R."/>
            <person name="DePew J."/>
            <person name="Purushe J."/>
            <person name="Hartskeerl R.A."/>
            <person name="Ahmed A."/>
            <person name="van der Linden H."/>
            <person name="Goris M.G.A."/>
            <person name="Vinetz J.M."/>
            <person name="Sutton G.G."/>
            <person name="Nierman W.C."/>
            <person name="Fouts D.E."/>
        </authorList>
    </citation>
    <scope>NUCLEOTIDE SEQUENCE [LARGE SCALE GENOMIC DNA]</scope>
    <source>
        <strain evidence="7 8">Brem 328</strain>
    </source>
</reference>
<dbReference type="GO" id="GO:0004673">
    <property type="term" value="F:protein histidine kinase activity"/>
    <property type="evidence" value="ECO:0007669"/>
    <property type="project" value="UniProtKB-EC"/>
</dbReference>
<dbReference type="InterPro" id="IPR013767">
    <property type="entry name" value="PAS_fold"/>
</dbReference>
<evidence type="ECO:0000313" key="7">
    <source>
        <dbReference type="EMBL" id="EMN18210.1"/>
    </source>
</evidence>
<dbReference type="PANTHER" id="PTHR43304">
    <property type="entry name" value="PHYTOCHROME-LIKE PROTEIN CPH1"/>
    <property type="match status" value="1"/>
</dbReference>
<dbReference type="InterPro" id="IPR035965">
    <property type="entry name" value="PAS-like_dom_sf"/>
</dbReference>